<protein>
    <submittedName>
        <fullName evidence="2">Uncharacterized protein</fullName>
    </submittedName>
</protein>
<feature type="transmembrane region" description="Helical" evidence="1">
    <location>
        <begin position="20"/>
        <end position="43"/>
    </location>
</feature>
<reference evidence="2 3" key="1">
    <citation type="submission" date="2015-08" db="EMBL/GenBank/DDBJ databases">
        <title>Next Generation Sequencing and Analysis of the Genome of Puccinia sorghi L Schw, the Causal Agent of Maize Common Rust.</title>
        <authorList>
            <person name="Rochi L."/>
            <person name="Burguener G."/>
            <person name="Darino M."/>
            <person name="Turjanski A."/>
            <person name="Kreff E."/>
            <person name="Dieguez M.J."/>
            <person name="Sacco F."/>
        </authorList>
    </citation>
    <scope>NUCLEOTIDE SEQUENCE [LARGE SCALE GENOMIC DNA]</scope>
    <source>
        <strain evidence="2 3">RO10H11247</strain>
    </source>
</reference>
<dbReference type="AlphaFoldDB" id="A0A0L6VPZ9"/>
<dbReference type="VEuPathDB" id="FungiDB:VP01_1295g3"/>
<proteinExistence type="predicted"/>
<evidence type="ECO:0000256" key="1">
    <source>
        <dbReference type="SAM" id="Phobius"/>
    </source>
</evidence>
<organism evidence="2 3">
    <name type="scientific">Puccinia sorghi</name>
    <dbReference type="NCBI Taxonomy" id="27349"/>
    <lineage>
        <taxon>Eukaryota</taxon>
        <taxon>Fungi</taxon>
        <taxon>Dikarya</taxon>
        <taxon>Basidiomycota</taxon>
        <taxon>Pucciniomycotina</taxon>
        <taxon>Pucciniomycetes</taxon>
        <taxon>Pucciniales</taxon>
        <taxon>Pucciniaceae</taxon>
        <taxon>Puccinia</taxon>
    </lineage>
</organism>
<evidence type="ECO:0000313" key="2">
    <source>
        <dbReference type="EMBL" id="KNZ62245.1"/>
    </source>
</evidence>
<keyword evidence="3" id="KW-1185">Reference proteome</keyword>
<dbReference type="Proteomes" id="UP000037035">
    <property type="component" value="Unassembled WGS sequence"/>
</dbReference>
<name>A0A0L6VPZ9_9BASI</name>
<dbReference type="EMBL" id="LAVV01003287">
    <property type="protein sequence ID" value="KNZ62245.1"/>
    <property type="molecule type" value="Genomic_DNA"/>
</dbReference>
<keyword evidence="1" id="KW-0812">Transmembrane</keyword>
<keyword evidence="1" id="KW-0472">Membrane</keyword>
<comment type="caution">
    <text evidence="2">The sequence shown here is derived from an EMBL/GenBank/DDBJ whole genome shotgun (WGS) entry which is preliminary data.</text>
</comment>
<keyword evidence="1" id="KW-1133">Transmembrane helix</keyword>
<gene>
    <name evidence="2" type="ORF">VP01_1295g3</name>
</gene>
<sequence length="669" mass="75510">MGMGSFLGLFVRGGVRLSVFRWVLFACWAQIMRVLSYSIFIFFSGIEMMFRGNGCKDRERTVTGMWCVKDRIGRCRASKFGIATQYGNIAGVILSHSISFFFQKNLCCFGLIQELEEKCHNFRLKRMLKPLKPCLNVQIWMSSTHLGFLEGVGIQRRGLLIIFRVLDMNRPIVLQEQGSWLQRKLTPFLLRAQSSPISKSPQPNACVFDNEMPRDKPRSRFSARSAAAIIRENKLILKKRYNVACLLNLAGWHRKANDSRPGRVSYLTELLLPLPEDLFIDFFRINKLDWRSVANVYVLAISAVHVCEPPLVECNRSRKFEQDRPASGQKARCCVIYLGVAPLAGGCIFIKTPSPLFMNHINCALSEWENRGIQLIKTFNTILQLAICMLAREAGKFPHKLAPHELGMESDTGIEQMEGSIAPIRPTIGPPNLQLSHHQYHRKTFFHRTISQNIFSNFRICFPTRRSCKALITTMSLFPYKLKSAQKTTKCSHAPRILAPANWSISQAQPNRVSLAGTVLFGEFETSGCCCHNHCAFVVLKTELASSNTKPENEANGGTIGKPQSGCSTKDYVFRNTSCSHCQVQWDLIRKSSHHKLAICSVQSCHVVFLSPRALACTTSDERTTDHISISHVNFHSTNFHHQFCITLVRAGPKILSCGCESIKIEERG</sequence>
<evidence type="ECO:0000313" key="3">
    <source>
        <dbReference type="Proteomes" id="UP000037035"/>
    </source>
</evidence>
<accession>A0A0L6VPZ9</accession>